<dbReference type="Pfam" id="PF04860">
    <property type="entry name" value="Phage_portal"/>
    <property type="match status" value="1"/>
</dbReference>
<reference evidence="5" key="1">
    <citation type="submission" date="2020-05" db="EMBL/GenBank/DDBJ databases">
        <authorList>
            <person name="Chiriac C."/>
            <person name="Salcher M."/>
            <person name="Ghai R."/>
            <person name="Kavagutti S V."/>
        </authorList>
    </citation>
    <scope>NUCLEOTIDE SEQUENCE</scope>
</reference>
<gene>
    <name evidence="5" type="ORF">UFOVP244_78</name>
</gene>
<dbReference type="EMBL" id="LR798292">
    <property type="protein sequence ID" value="CAB5221075.1"/>
    <property type="molecule type" value="Genomic_DNA"/>
</dbReference>
<keyword evidence="1" id="KW-1188">Viral release from host cell</keyword>
<keyword evidence="3" id="KW-0231">Viral genome packaging</keyword>
<feature type="region of interest" description="Disordered" evidence="4">
    <location>
        <begin position="1"/>
        <end position="23"/>
    </location>
</feature>
<evidence type="ECO:0000313" key="5">
    <source>
        <dbReference type="EMBL" id="CAB5221075.1"/>
    </source>
</evidence>
<keyword evidence="2" id="KW-1160">Virus entry into host cell</keyword>
<name>A0A6J7WW46_9CAUD</name>
<proteinExistence type="predicted"/>
<feature type="compositionally biased region" description="Basic and acidic residues" evidence="4">
    <location>
        <begin position="649"/>
        <end position="675"/>
    </location>
</feature>
<accession>A0A6J7WW46</accession>
<evidence type="ECO:0000256" key="2">
    <source>
        <dbReference type="ARBA" id="ARBA00023009"/>
    </source>
</evidence>
<sequence>MTTKRKKKINSKKPTAKKPNLRFSFEAGAQEQGEKVSPQTLAEGLKKTLGLEKSVKALDLSQEVKESIGESRVAFGSRFNRNSVDNVETKGYQRLSDAELKQLVQLDPYVSAIVATRCSQAAACGNPSESKFKKGLRIIEMNRLERSSFGSDAEYHSELLARTSKMKAIESWILNCGTDSREILDTSFASADRTFKYCNLRQFIEAQARNLLTFGRLATQVMRDSNGTPVMFRPVPIETIAPVIDREDISISRRDESARSSIIDADEYNALSENLRPAAWVQRIDGQNINFFTEDDLKVAYYQKQALFELNGYPLAPLEMAVFMVFIHQQTLGYLKNQFVKGMATKGLISLESTNENVQLSDSDVEDFKQQFHNFVTRTDNSAVTPVIAGPVSVRYVPLSNNPKDMEFLQTEEHVIRALCSAFQISPQEMGYGHLSLPQGGLTQSSKQEDLIRGEERGLRGLLDIIFDQINEIVFENFPEAKGMFKVGYVGVGEDTRDAVVQRQTVEINTTATMASLFADSEKKETIPLGGNVPLAPIFHSNIVRYMKYWELRHFYFGDEEAKDNPAYDFIIDVNLNQAYMQLKTTPLAMQIEEAKLGLVNQEAQAKQLQQQTEMMAAQAQAAQAQEQQQAEAQPQEQEGQPAAQPEEAAEKSVKGPTLRERYLNKSEELKKSETEISSYFREWLKANDYNIA</sequence>
<evidence type="ECO:0000256" key="3">
    <source>
        <dbReference type="ARBA" id="ARBA00023219"/>
    </source>
</evidence>
<evidence type="ECO:0000256" key="4">
    <source>
        <dbReference type="SAM" id="MobiDB-lite"/>
    </source>
</evidence>
<organism evidence="5">
    <name type="scientific">uncultured Caudovirales phage</name>
    <dbReference type="NCBI Taxonomy" id="2100421"/>
    <lineage>
        <taxon>Viruses</taxon>
        <taxon>Duplodnaviria</taxon>
        <taxon>Heunggongvirae</taxon>
        <taxon>Uroviricota</taxon>
        <taxon>Caudoviricetes</taxon>
        <taxon>Peduoviridae</taxon>
        <taxon>Maltschvirus</taxon>
        <taxon>Maltschvirus maltsch</taxon>
    </lineage>
</organism>
<keyword evidence="2" id="KW-1171">Viral genome ejection through host cell envelope</keyword>
<protein>
    <submittedName>
        <fullName evidence="5">Bacteriophage/Gene transfer agent portal protein</fullName>
    </submittedName>
</protein>
<dbReference type="InterPro" id="IPR006944">
    <property type="entry name" value="Phage/GTA_portal"/>
</dbReference>
<feature type="compositionally biased region" description="Low complexity" evidence="4">
    <location>
        <begin position="620"/>
        <end position="647"/>
    </location>
</feature>
<evidence type="ECO:0000256" key="1">
    <source>
        <dbReference type="ARBA" id="ARBA00022950"/>
    </source>
</evidence>
<keyword evidence="1" id="KW-0118">Viral capsid assembly</keyword>
<feature type="compositionally biased region" description="Basic residues" evidence="4">
    <location>
        <begin position="1"/>
        <end position="20"/>
    </location>
</feature>
<keyword evidence="2" id="KW-1162">Viral penetration into host cytoplasm</keyword>
<feature type="region of interest" description="Disordered" evidence="4">
    <location>
        <begin position="620"/>
        <end position="675"/>
    </location>
</feature>